<dbReference type="KEGG" id="str:Sterm_3910"/>
<organism evidence="1 2">
    <name type="scientific">Sebaldella termitidis (strain ATCC 33386 / NCTC 11300)</name>
    <dbReference type="NCBI Taxonomy" id="526218"/>
    <lineage>
        <taxon>Bacteria</taxon>
        <taxon>Fusobacteriati</taxon>
        <taxon>Fusobacteriota</taxon>
        <taxon>Fusobacteriia</taxon>
        <taxon>Fusobacteriales</taxon>
        <taxon>Leptotrichiaceae</taxon>
        <taxon>Sebaldella</taxon>
    </lineage>
</organism>
<evidence type="ECO:0000313" key="2">
    <source>
        <dbReference type="Proteomes" id="UP000000845"/>
    </source>
</evidence>
<dbReference type="EMBL" id="CP001739">
    <property type="protein sequence ID" value="ACZ10743.1"/>
    <property type="molecule type" value="Genomic_DNA"/>
</dbReference>
<protein>
    <submittedName>
        <fullName evidence="1">Uncharacterized protein</fullName>
    </submittedName>
</protein>
<dbReference type="STRING" id="526218.Sterm_3910"/>
<gene>
    <name evidence="1" type="ordered locus">Sterm_3910</name>
</gene>
<evidence type="ECO:0000313" key="1">
    <source>
        <dbReference type="EMBL" id="ACZ10743.1"/>
    </source>
</evidence>
<dbReference type="Proteomes" id="UP000000845">
    <property type="component" value="Chromosome"/>
</dbReference>
<reference evidence="2" key="1">
    <citation type="submission" date="2009-09" db="EMBL/GenBank/DDBJ databases">
        <title>The complete chromosome of Sebaldella termitidis ATCC 33386.</title>
        <authorList>
            <consortium name="US DOE Joint Genome Institute (JGI-PGF)"/>
            <person name="Lucas S."/>
            <person name="Copeland A."/>
            <person name="Lapidus A."/>
            <person name="Glavina del Rio T."/>
            <person name="Dalin E."/>
            <person name="Tice H."/>
            <person name="Bruce D."/>
            <person name="Goodwin L."/>
            <person name="Pitluck S."/>
            <person name="Kyrpides N."/>
            <person name="Mavromatis K."/>
            <person name="Ivanova N."/>
            <person name="Mikhailova N."/>
            <person name="Sims D."/>
            <person name="Meincke L."/>
            <person name="Brettin T."/>
            <person name="Detter J.C."/>
            <person name="Han C."/>
            <person name="Larimer F."/>
            <person name="Land M."/>
            <person name="Hauser L."/>
            <person name="Markowitz V."/>
            <person name="Cheng J.F."/>
            <person name="Hugenholtz P."/>
            <person name="Woyke T."/>
            <person name="Wu D."/>
            <person name="Eisen J.A."/>
        </authorList>
    </citation>
    <scope>NUCLEOTIDE SEQUENCE [LARGE SCALE GENOMIC DNA]</scope>
    <source>
        <strain evidence="2">ATCC 33386 / NCTC 11300</strain>
    </source>
</reference>
<dbReference type="HOGENOM" id="CLU_2452893_0_0_0"/>
<proteinExistence type="predicted"/>
<sequence>MELDEALKVLKRAIRKIKEYETGKVQENLIVEGKNFKGWYIQAYKNKQLDLKFFTGWIKINNVFEEFVKENKMESINGLNKILQEFGEE</sequence>
<keyword evidence="2" id="KW-1185">Reference proteome</keyword>
<name>D1AGM3_SEBTE</name>
<dbReference type="RefSeq" id="WP_012863318.1">
    <property type="nucleotide sequence ID" value="NC_013517.1"/>
</dbReference>
<accession>D1AGM3</accession>
<reference evidence="1 2" key="2">
    <citation type="journal article" date="2010" name="Stand. Genomic Sci.">
        <title>Complete genome sequence of Sebaldella termitidis type strain (NCTC 11300).</title>
        <authorList>
            <person name="Harmon-Smith M."/>
            <person name="Celia L."/>
            <person name="Chertkov O."/>
            <person name="Lapidus A."/>
            <person name="Copeland A."/>
            <person name="Glavina Del Rio T."/>
            <person name="Nolan M."/>
            <person name="Lucas S."/>
            <person name="Tice H."/>
            <person name="Cheng J.F."/>
            <person name="Han C."/>
            <person name="Detter J.C."/>
            <person name="Bruce D."/>
            <person name="Goodwin L."/>
            <person name="Pitluck S."/>
            <person name="Pati A."/>
            <person name="Liolios K."/>
            <person name="Ivanova N."/>
            <person name="Mavromatis K."/>
            <person name="Mikhailova N."/>
            <person name="Chen A."/>
            <person name="Palaniappan K."/>
            <person name="Land M."/>
            <person name="Hauser L."/>
            <person name="Chang Y.J."/>
            <person name="Jeffries C.D."/>
            <person name="Brettin T."/>
            <person name="Goker M."/>
            <person name="Beck B."/>
            <person name="Bristow J."/>
            <person name="Eisen J.A."/>
            <person name="Markowitz V."/>
            <person name="Hugenholtz P."/>
            <person name="Kyrpides N.C."/>
            <person name="Klenk H.P."/>
            <person name="Chen F."/>
        </authorList>
    </citation>
    <scope>NUCLEOTIDE SEQUENCE [LARGE SCALE GENOMIC DNA]</scope>
    <source>
        <strain evidence="2">ATCC 33386 / NCTC 11300</strain>
    </source>
</reference>
<dbReference type="AlphaFoldDB" id="D1AGM3"/>